<feature type="domain" description="ImpA N-terminal" evidence="2">
    <location>
        <begin position="12"/>
        <end position="133"/>
    </location>
</feature>
<dbReference type="InterPro" id="IPR017740">
    <property type="entry name" value="TssA-like"/>
</dbReference>
<reference evidence="3 4" key="1">
    <citation type="submission" date="2019-02" db="EMBL/GenBank/DDBJ databases">
        <title>Deep-cultivation of Planctomycetes and their phenomic and genomic characterization uncovers novel biology.</title>
        <authorList>
            <person name="Wiegand S."/>
            <person name="Jogler M."/>
            <person name="Boedeker C."/>
            <person name="Pinto D."/>
            <person name="Vollmers J."/>
            <person name="Rivas-Marin E."/>
            <person name="Kohn T."/>
            <person name="Peeters S.H."/>
            <person name="Heuer A."/>
            <person name="Rast P."/>
            <person name="Oberbeckmann S."/>
            <person name="Bunk B."/>
            <person name="Jeske O."/>
            <person name="Meyerdierks A."/>
            <person name="Storesund J.E."/>
            <person name="Kallscheuer N."/>
            <person name="Luecker S."/>
            <person name="Lage O.M."/>
            <person name="Pohl T."/>
            <person name="Merkel B.J."/>
            <person name="Hornburger P."/>
            <person name="Mueller R.-W."/>
            <person name="Bruemmer F."/>
            <person name="Labrenz M."/>
            <person name="Spormann A.M."/>
            <person name="Op den Camp H."/>
            <person name="Overmann J."/>
            <person name="Amann R."/>
            <person name="Jetten M.S.M."/>
            <person name="Mascher T."/>
            <person name="Medema M.H."/>
            <person name="Devos D.P."/>
            <person name="Kaster A.-K."/>
            <person name="Ovreas L."/>
            <person name="Rohde M."/>
            <person name="Galperin M.Y."/>
            <person name="Jogler C."/>
        </authorList>
    </citation>
    <scope>NUCLEOTIDE SEQUENCE [LARGE SCALE GENOMIC DNA]</scope>
    <source>
        <strain evidence="3 4">K22_7</strain>
    </source>
</reference>
<dbReference type="NCBIfam" id="TIGR03363">
    <property type="entry name" value="VI_chp_8"/>
    <property type="match status" value="1"/>
</dbReference>
<dbReference type="AlphaFoldDB" id="A0A517NA17"/>
<dbReference type="KEGG" id="rlc:K227x_23580"/>
<dbReference type="PANTHER" id="PTHR37951">
    <property type="entry name" value="CYTOPLASMIC PROTEIN-RELATED"/>
    <property type="match status" value="1"/>
</dbReference>
<evidence type="ECO:0000313" key="4">
    <source>
        <dbReference type="Proteomes" id="UP000318538"/>
    </source>
</evidence>
<dbReference type="EMBL" id="CP036525">
    <property type="protein sequence ID" value="QDT03972.1"/>
    <property type="molecule type" value="Genomic_DNA"/>
</dbReference>
<dbReference type="PANTHER" id="PTHR37951:SF1">
    <property type="entry name" value="TYPE VI SECRETION SYSTEM COMPONENT TSSA1"/>
    <property type="match status" value="1"/>
</dbReference>
<dbReference type="RefSeq" id="WP_145169526.1">
    <property type="nucleotide sequence ID" value="NZ_CP036525.1"/>
</dbReference>
<keyword evidence="4" id="KW-1185">Reference proteome</keyword>
<dbReference type="Pfam" id="PF06812">
    <property type="entry name" value="ImpA_N"/>
    <property type="match status" value="1"/>
</dbReference>
<evidence type="ECO:0000256" key="1">
    <source>
        <dbReference type="SAM" id="MobiDB-lite"/>
    </source>
</evidence>
<dbReference type="InterPro" id="IPR010657">
    <property type="entry name" value="ImpA_N"/>
</dbReference>
<sequence length="357" mass="39723">MPAVERQSLTTSLSSNSPSGVNLEYDPRFVEMMRLSEGTREQQYGQTIIAAQGPEWNTIHQLASELATETRDLRVAVLLIETLTHREGLSGLADGLGLLRDWTCNFWSDIHPQLDASDNNDPFVRINSLGRLCEPERLLTMIGRIALVEAPPHVTVTVDDVRRSKGDSANIANADRPTPMEIEAAFLSLSVTELRQRYEVCQRADGSLCQTIEFLDQTIGTGAWDASTLMNKVAGCRDILKNQLRQRLSVSDAIIKDVSSNTNQATSGEEVRDDWNPDDVDHSIPEITRIRVESREDAAHVLQAAIKYFEQHEPSSPVPLLLRRASRLINQDFVGIIRELAPDALAQARNLAGDFDE</sequence>
<feature type="compositionally biased region" description="Low complexity" evidence="1">
    <location>
        <begin position="8"/>
        <end position="19"/>
    </location>
</feature>
<gene>
    <name evidence="3" type="ORF">K227x_23580</name>
</gene>
<feature type="region of interest" description="Disordered" evidence="1">
    <location>
        <begin position="260"/>
        <end position="279"/>
    </location>
</feature>
<accession>A0A517NA17</accession>
<proteinExistence type="predicted"/>
<organism evidence="3 4">
    <name type="scientific">Rubripirellula lacrimiformis</name>
    <dbReference type="NCBI Taxonomy" id="1930273"/>
    <lineage>
        <taxon>Bacteria</taxon>
        <taxon>Pseudomonadati</taxon>
        <taxon>Planctomycetota</taxon>
        <taxon>Planctomycetia</taxon>
        <taxon>Pirellulales</taxon>
        <taxon>Pirellulaceae</taxon>
        <taxon>Rubripirellula</taxon>
    </lineage>
</organism>
<feature type="region of interest" description="Disordered" evidence="1">
    <location>
        <begin position="1"/>
        <end position="20"/>
    </location>
</feature>
<dbReference type="OrthoDB" id="9771118at2"/>
<feature type="compositionally biased region" description="Basic and acidic residues" evidence="1">
    <location>
        <begin position="269"/>
        <end position="279"/>
    </location>
</feature>
<dbReference type="Proteomes" id="UP000318538">
    <property type="component" value="Chromosome"/>
</dbReference>
<name>A0A517NA17_9BACT</name>
<evidence type="ECO:0000313" key="3">
    <source>
        <dbReference type="EMBL" id="QDT03972.1"/>
    </source>
</evidence>
<protein>
    <recommendedName>
        <fullName evidence="2">ImpA N-terminal domain-containing protein</fullName>
    </recommendedName>
</protein>
<evidence type="ECO:0000259" key="2">
    <source>
        <dbReference type="Pfam" id="PF06812"/>
    </source>
</evidence>